<dbReference type="Pfam" id="PF11167">
    <property type="entry name" value="DUF2953"/>
    <property type="match status" value="1"/>
</dbReference>
<evidence type="ECO:0008006" key="4">
    <source>
        <dbReference type="Google" id="ProtNLM"/>
    </source>
</evidence>
<gene>
    <name evidence="2" type="ORF">CLFO_20070</name>
</gene>
<reference evidence="2 3" key="1">
    <citation type="submission" date="2017-03" db="EMBL/GenBank/DDBJ databases">
        <title>Complete sequence of Clostridium formicaceticum DSM 92.</title>
        <authorList>
            <person name="Poehlein A."/>
            <person name="Karl M."/>
            <person name="Bengelsdorf F.R."/>
            <person name="Duerre P."/>
            <person name="Daniel R."/>
        </authorList>
    </citation>
    <scope>NUCLEOTIDE SEQUENCE [LARGE SCALE GENOMIC DNA]</scope>
    <source>
        <strain evidence="2 3">DSM 92</strain>
    </source>
</reference>
<evidence type="ECO:0000313" key="2">
    <source>
        <dbReference type="EMBL" id="ARE87607.1"/>
    </source>
</evidence>
<keyword evidence="1" id="KW-1133">Transmembrane helix</keyword>
<proteinExistence type="predicted"/>
<accession>A0AAC9RL11</accession>
<keyword evidence="1" id="KW-0472">Membrane</keyword>
<dbReference type="InterPro" id="IPR021338">
    <property type="entry name" value="DUF2953"/>
</dbReference>
<evidence type="ECO:0000313" key="3">
    <source>
        <dbReference type="Proteomes" id="UP000192478"/>
    </source>
</evidence>
<feature type="transmembrane region" description="Helical" evidence="1">
    <location>
        <begin position="6"/>
        <end position="25"/>
    </location>
</feature>
<sequence>MLIYYFFVFLIIFLGCVMLLLFLNLRIEIHFIREGENDEINITVSTLKNLLKYRTTIPFVDFLNNGRNILTTNVYKKAEVSNTEALEDEKQEKELNYNEIKIIVKRGHYYYKKYWQVLQYIKKRIIIHKVLWKTQVGLEDAADTAIISGLLWGVKANLMTLLKSKVRPQAIHIDVAPYYVCKRFGMIFDCIVTLKIGYIIIAGIKLLSTKIKGGEDIE</sequence>
<protein>
    <recommendedName>
        <fullName evidence="4">DUF2953 domain-containing protein</fullName>
    </recommendedName>
</protein>
<organism evidence="2 3">
    <name type="scientific">Clostridium formicaceticum</name>
    <dbReference type="NCBI Taxonomy" id="1497"/>
    <lineage>
        <taxon>Bacteria</taxon>
        <taxon>Bacillati</taxon>
        <taxon>Bacillota</taxon>
        <taxon>Clostridia</taxon>
        <taxon>Eubacteriales</taxon>
        <taxon>Clostridiaceae</taxon>
        <taxon>Clostridium</taxon>
    </lineage>
</organism>
<evidence type="ECO:0000256" key="1">
    <source>
        <dbReference type="SAM" id="Phobius"/>
    </source>
</evidence>
<keyword evidence="1" id="KW-0812">Transmembrane</keyword>
<dbReference type="EMBL" id="CP020559">
    <property type="protein sequence ID" value="ARE87607.1"/>
    <property type="molecule type" value="Genomic_DNA"/>
</dbReference>
<name>A0AAC9RL11_9CLOT</name>
<dbReference type="AlphaFoldDB" id="A0AAC9RL11"/>
<dbReference type="Proteomes" id="UP000192478">
    <property type="component" value="Chromosome"/>
</dbReference>